<reference evidence="1" key="1">
    <citation type="submission" date="2021-03" db="EMBL/GenBank/DDBJ databases">
        <title>Pengzhenrongella sicca gen. nov., sp. nov., a new member of suborder Micrococcineae isolated from High-Arctic tundra soil.</title>
        <authorList>
            <person name="Peng F."/>
        </authorList>
    </citation>
    <scope>NUCLEOTIDE SEQUENCE</scope>
    <source>
        <strain evidence="1">LRZ-2</strain>
    </source>
</reference>
<dbReference type="AlphaFoldDB" id="A0A8A4ZLU3"/>
<dbReference type="Proteomes" id="UP000663937">
    <property type="component" value="Chromosome"/>
</dbReference>
<evidence type="ECO:0000313" key="2">
    <source>
        <dbReference type="Proteomes" id="UP000663937"/>
    </source>
</evidence>
<dbReference type="EMBL" id="CP071868">
    <property type="protein sequence ID" value="QTE30538.1"/>
    <property type="molecule type" value="Genomic_DNA"/>
</dbReference>
<sequence>MISLLVWTFVALAAAAIVMIVAGVNSGPSGGARGFIRDLRAGLATWRGRGTAAPAEVVSDEPVDATFDEFFAAAEVDDEPYLQLDDLTDTLTWARDHASRATRAGRDAASRSANLVRR</sequence>
<protein>
    <submittedName>
        <fullName evidence="1">Uncharacterized protein</fullName>
    </submittedName>
</protein>
<dbReference type="KEGG" id="psic:J4E96_06060"/>
<gene>
    <name evidence="1" type="ORF">J4E96_06060</name>
</gene>
<name>A0A8A4ZLU3_9MICO</name>
<accession>A0A8A4ZLU3</accession>
<keyword evidence="2" id="KW-1185">Reference proteome</keyword>
<organism evidence="1 2">
    <name type="scientific">Pengzhenrongella sicca</name>
    <dbReference type="NCBI Taxonomy" id="2819238"/>
    <lineage>
        <taxon>Bacteria</taxon>
        <taxon>Bacillati</taxon>
        <taxon>Actinomycetota</taxon>
        <taxon>Actinomycetes</taxon>
        <taxon>Micrococcales</taxon>
        <taxon>Pengzhenrongella</taxon>
    </lineage>
</organism>
<proteinExistence type="predicted"/>
<dbReference type="RefSeq" id="WP_227424878.1">
    <property type="nucleotide sequence ID" value="NZ_CP071868.1"/>
</dbReference>
<evidence type="ECO:0000313" key="1">
    <source>
        <dbReference type="EMBL" id="QTE30538.1"/>
    </source>
</evidence>